<evidence type="ECO:0000313" key="2">
    <source>
        <dbReference type="Proteomes" id="UP000275267"/>
    </source>
</evidence>
<dbReference type="GO" id="GO:0004620">
    <property type="term" value="F:phospholipase activity"/>
    <property type="evidence" value="ECO:0007669"/>
    <property type="project" value="TreeGrafter"/>
</dbReference>
<dbReference type="STRING" id="4540.A0A3L6PKL1"/>
<dbReference type="PANTHER" id="PTHR32176:SF51">
    <property type="entry name" value="PATATIN"/>
    <property type="match status" value="1"/>
</dbReference>
<sequence>MIAMESPYCNRKEAAPSVYKNILVLSIGTGTKLKKNYTAADCNKWNILNWLTKDGSSPLIDIFFNTSADMVDINAQVLFEVFGCKSNYLRIQTDKLTGETALLDCTTDTNMDMLIEIGKKLLDEPVARVNIDTGEY</sequence>
<dbReference type="EMBL" id="PQIB02000017">
    <property type="protein sequence ID" value="RLM57849.1"/>
    <property type="molecule type" value="Genomic_DNA"/>
</dbReference>
<keyword evidence="2" id="KW-1185">Reference proteome</keyword>
<accession>A0A3L6PKL1</accession>
<dbReference type="PANTHER" id="PTHR32176">
    <property type="entry name" value="XYLOSE ISOMERASE"/>
    <property type="match status" value="1"/>
</dbReference>
<proteinExistence type="predicted"/>
<dbReference type="AlphaFoldDB" id="A0A3L6PKL1"/>
<organism evidence="1 2">
    <name type="scientific">Panicum miliaceum</name>
    <name type="common">Proso millet</name>
    <name type="synonym">Broomcorn millet</name>
    <dbReference type="NCBI Taxonomy" id="4540"/>
    <lineage>
        <taxon>Eukaryota</taxon>
        <taxon>Viridiplantae</taxon>
        <taxon>Streptophyta</taxon>
        <taxon>Embryophyta</taxon>
        <taxon>Tracheophyta</taxon>
        <taxon>Spermatophyta</taxon>
        <taxon>Magnoliopsida</taxon>
        <taxon>Liliopsida</taxon>
        <taxon>Poales</taxon>
        <taxon>Poaceae</taxon>
        <taxon>PACMAD clade</taxon>
        <taxon>Panicoideae</taxon>
        <taxon>Panicodae</taxon>
        <taxon>Paniceae</taxon>
        <taxon>Panicinae</taxon>
        <taxon>Panicum</taxon>
        <taxon>Panicum sect. Panicum</taxon>
    </lineage>
</organism>
<dbReference type="OrthoDB" id="1658288at2759"/>
<evidence type="ECO:0000313" key="1">
    <source>
        <dbReference type="EMBL" id="RLM57849.1"/>
    </source>
</evidence>
<gene>
    <name evidence="1" type="ORF">C2845_PM18G11490</name>
</gene>
<comment type="caution">
    <text evidence="1">The sequence shown here is derived from an EMBL/GenBank/DDBJ whole genome shotgun (WGS) entry which is preliminary data.</text>
</comment>
<name>A0A3L6PKL1_PANMI</name>
<dbReference type="SUPFAM" id="SSF52151">
    <property type="entry name" value="FabD/lysophospholipase-like"/>
    <property type="match status" value="1"/>
</dbReference>
<dbReference type="Gene3D" id="3.40.1090.10">
    <property type="entry name" value="Cytosolic phospholipase A2 catalytic domain"/>
    <property type="match status" value="1"/>
</dbReference>
<dbReference type="Proteomes" id="UP000275267">
    <property type="component" value="Unassembled WGS sequence"/>
</dbReference>
<evidence type="ECO:0008006" key="3">
    <source>
        <dbReference type="Google" id="ProtNLM"/>
    </source>
</evidence>
<dbReference type="GO" id="GO:0047372">
    <property type="term" value="F:monoacylglycerol lipase activity"/>
    <property type="evidence" value="ECO:0007669"/>
    <property type="project" value="TreeGrafter"/>
</dbReference>
<dbReference type="InterPro" id="IPR016035">
    <property type="entry name" value="Acyl_Trfase/lysoPLipase"/>
</dbReference>
<protein>
    <recommendedName>
        <fullName evidence="3">Patatin-like protein 2</fullName>
    </recommendedName>
</protein>
<reference evidence="2" key="1">
    <citation type="journal article" date="2019" name="Nat. Commun.">
        <title>The genome of broomcorn millet.</title>
        <authorList>
            <person name="Zou C."/>
            <person name="Miki D."/>
            <person name="Li D."/>
            <person name="Tang Q."/>
            <person name="Xiao L."/>
            <person name="Rajput S."/>
            <person name="Deng P."/>
            <person name="Jia W."/>
            <person name="Huang R."/>
            <person name="Zhang M."/>
            <person name="Sun Y."/>
            <person name="Hu J."/>
            <person name="Fu X."/>
            <person name="Schnable P.S."/>
            <person name="Li F."/>
            <person name="Zhang H."/>
            <person name="Feng B."/>
            <person name="Zhu X."/>
            <person name="Liu R."/>
            <person name="Schnable J.C."/>
            <person name="Zhu J.-K."/>
            <person name="Zhang H."/>
        </authorList>
    </citation>
    <scope>NUCLEOTIDE SEQUENCE [LARGE SCALE GENOMIC DNA]</scope>
</reference>